<evidence type="ECO:0000256" key="1">
    <source>
        <dbReference type="ARBA" id="ARBA00000085"/>
    </source>
</evidence>
<dbReference type="Pfam" id="PF00072">
    <property type="entry name" value="Response_reg"/>
    <property type="match status" value="1"/>
</dbReference>
<reference evidence="12" key="1">
    <citation type="journal article" date="2015" name="Int. J. Syst. Evol. Microbiol.">
        <title>Rhizobium alvei sp. nov., isolated from a freshwater river.</title>
        <authorList>
            <person name="Sheu S.Y."/>
            <person name="Huang H.W."/>
            <person name="Young C.C."/>
            <person name="Chen W.M."/>
        </authorList>
    </citation>
    <scope>NUCLEOTIDE SEQUENCE</scope>
    <source>
        <strain evidence="12">TNR-22</strain>
    </source>
</reference>
<sequence length="342" mass="36882">MARTLLYIDDDAALAVLAARKLKASDFIITHAADPEEAISLLKAGTFDAITLDHYMDGVTGLDFLSQARDMELPPVVYVTGSDDASIAVEALKNGATDYFIKSTGDEFWPLLANVVEQAIESAALKRAKAQADREIVLAKERAEILLAEVNHRVANSLALVASLIRLQISSEPDQAVKAALMETQARINAVAGMHRSLYTSDDVRVVDLDIYLERLVNELRGSMGESESDRPIDIELDAVQLPSDRAVSAGMIVTELITNAIKYAYPDGSHGRIAIGLKVVDAENALIVVEDDGAGMPEDGKPKGTGLGTRITRSMAATIGNGIDYIRKERGTRVEVHLTLV</sequence>
<comment type="caution">
    <text evidence="12">The sequence shown here is derived from an EMBL/GenBank/DDBJ whole genome shotgun (WGS) entry which is preliminary data.</text>
</comment>
<keyword evidence="5" id="KW-0547">Nucleotide-binding</keyword>
<evidence type="ECO:0000313" key="13">
    <source>
        <dbReference type="Proteomes" id="UP001174932"/>
    </source>
</evidence>
<dbReference type="SUPFAM" id="SSF55874">
    <property type="entry name" value="ATPase domain of HSP90 chaperone/DNA topoisomerase II/histidine kinase"/>
    <property type="match status" value="1"/>
</dbReference>
<dbReference type="SUPFAM" id="SSF52172">
    <property type="entry name" value="CheY-like"/>
    <property type="match status" value="1"/>
</dbReference>
<name>A0ABT8YNC7_9HYPH</name>
<dbReference type="PANTHER" id="PTHR41523:SF8">
    <property type="entry name" value="ETHYLENE RESPONSE SENSOR PROTEIN"/>
    <property type="match status" value="1"/>
</dbReference>
<dbReference type="InterPro" id="IPR004358">
    <property type="entry name" value="Sig_transdc_His_kin-like_C"/>
</dbReference>
<dbReference type="InterPro" id="IPR003594">
    <property type="entry name" value="HATPase_dom"/>
</dbReference>
<dbReference type="PROSITE" id="PS50109">
    <property type="entry name" value="HIS_KIN"/>
    <property type="match status" value="1"/>
</dbReference>
<evidence type="ECO:0000256" key="2">
    <source>
        <dbReference type="ARBA" id="ARBA00012438"/>
    </source>
</evidence>
<dbReference type="EMBL" id="JAUOZU010000009">
    <property type="protein sequence ID" value="MDO6965202.1"/>
    <property type="molecule type" value="Genomic_DNA"/>
</dbReference>
<evidence type="ECO:0000256" key="8">
    <source>
        <dbReference type="PROSITE-ProRule" id="PRU00169"/>
    </source>
</evidence>
<keyword evidence="7" id="KW-0067">ATP-binding</keyword>
<evidence type="ECO:0000259" key="10">
    <source>
        <dbReference type="PROSITE" id="PS50109"/>
    </source>
</evidence>
<dbReference type="Gene3D" id="3.30.450.20">
    <property type="entry name" value="PAS domain"/>
    <property type="match status" value="1"/>
</dbReference>
<keyword evidence="3 8" id="KW-0597">Phosphoprotein</keyword>
<proteinExistence type="predicted"/>
<dbReference type="SMART" id="SM00448">
    <property type="entry name" value="REC"/>
    <property type="match status" value="1"/>
</dbReference>
<dbReference type="InterPro" id="IPR001789">
    <property type="entry name" value="Sig_transdc_resp-reg_receiver"/>
</dbReference>
<protein>
    <recommendedName>
        <fullName evidence="2">histidine kinase</fullName>
        <ecNumber evidence="2">2.7.13.3</ecNumber>
    </recommendedName>
</protein>
<evidence type="ECO:0000313" key="12">
    <source>
        <dbReference type="EMBL" id="MDO6965202.1"/>
    </source>
</evidence>
<dbReference type="Pfam" id="PF02518">
    <property type="entry name" value="HATPase_c"/>
    <property type="match status" value="1"/>
</dbReference>
<dbReference type="PANTHER" id="PTHR41523">
    <property type="entry name" value="TWO-COMPONENT SYSTEM SENSOR PROTEIN"/>
    <property type="match status" value="1"/>
</dbReference>
<keyword evidence="6 12" id="KW-0418">Kinase</keyword>
<dbReference type="Gene3D" id="3.30.565.10">
    <property type="entry name" value="Histidine kinase-like ATPase, C-terminal domain"/>
    <property type="match status" value="1"/>
</dbReference>
<evidence type="ECO:0000256" key="4">
    <source>
        <dbReference type="ARBA" id="ARBA00022679"/>
    </source>
</evidence>
<evidence type="ECO:0000256" key="6">
    <source>
        <dbReference type="ARBA" id="ARBA00022777"/>
    </source>
</evidence>
<evidence type="ECO:0000256" key="9">
    <source>
        <dbReference type="SAM" id="Coils"/>
    </source>
</evidence>
<dbReference type="InterPro" id="IPR036890">
    <property type="entry name" value="HATPase_C_sf"/>
</dbReference>
<gene>
    <name evidence="12" type="ORF">Q4481_14640</name>
</gene>
<evidence type="ECO:0000256" key="5">
    <source>
        <dbReference type="ARBA" id="ARBA00022741"/>
    </source>
</evidence>
<keyword evidence="13" id="KW-1185">Reference proteome</keyword>
<evidence type="ECO:0000256" key="7">
    <source>
        <dbReference type="ARBA" id="ARBA00022840"/>
    </source>
</evidence>
<dbReference type="PROSITE" id="PS50110">
    <property type="entry name" value="RESPONSE_REGULATORY"/>
    <property type="match status" value="1"/>
</dbReference>
<comment type="catalytic activity">
    <reaction evidence="1">
        <text>ATP + protein L-histidine = ADP + protein N-phospho-L-histidine.</text>
        <dbReference type="EC" id="2.7.13.3"/>
    </reaction>
</comment>
<dbReference type="SMART" id="SM00387">
    <property type="entry name" value="HATPase_c"/>
    <property type="match status" value="1"/>
</dbReference>
<keyword evidence="4" id="KW-0808">Transferase</keyword>
<keyword evidence="9" id="KW-0175">Coiled coil</keyword>
<dbReference type="EC" id="2.7.13.3" evidence="2"/>
<evidence type="ECO:0000259" key="11">
    <source>
        <dbReference type="PROSITE" id="PS50110"/>
    </source>
</evidence>
<dbReference type="CDD" id="cd00156">
    <property type="entry name" value="REC"/>
    <property type="match status" value="1"/>
</dbReference>
<feature type="coiled-coil region" evidence="9">
    <location>
        <begin position="122"/>
        <end position="149"/>
    </location>
</feature>
<accession>A0ABT8YNC7</accession>
<feature type="modified residue" description="4-aspartylphosphate" evidence="8">
    <location>
        <position position="53"/>
    </location>
</feature>
<dbReference type="GO" id="GO:0016301">
    <property type="term" value="F:kinase activity"/>
    <property type="evidence" value="ECO:0007669"/>
    <property type="project" value="UniProtKB-KW"/>
</dbReference>
<evidence type="ECO:0000256" key="3">
    <source>
        <dbReference type="ARBA" id="ARBA00022553"/>
    </source>
</evidence>
<feature type="domain" description="Response regulatory" evidence="11">
    <location>
        <begin position="4"/>
        <end position="117"/>
    </location>
</feature>
<dbReference type="InterPro" id="IPR011495">
    <property type="entry name" value="Sig_transdc_His_kin_sub2_dim/P"/>
</dbReference>
<dbReference type="Proteomes" id="UP001174932">
    <property type="component" value="Unassembled WGS sequence"/>
</dbReference>
<dbReference type="InterPro" id="IPR005467">
    <property type="entry name" value="His_kinase_dom"/>
</dbReference>
<feature type="domain" description="Histidine kinase" evidence="10">
    <location>
        <begin position="149"/>
        <end position="342"/>
    </location>
</feature>
<dbReference type="InterPro" id="IPR011006">
    <property type="entry name" value="CheY-like_superfamily"/>
</dbReference>
<organism evidence="12 13">
    <name type="scientific">Rhizobium alvei</name>
    <dbReference type="NCBI Taxonomy" id="1132659"/>
    <lineage>
        <taxon>Bacteria</taxon>
        <taxon>Pseudomonadati</taxon>
        <taxon>Pseudomonadota</taxon>
        <taxon>Alphaproteobacteria</taxon>
        <taxon>Hyphomicrobiales</taxon>
        <taxon>Rhizobiaceae</taxon>
        <taxon>Rhizobium/Agrobacterium group</taxon>
        <taxon>Rhizobium</taxon>
    </lineage>
</organism>
<reference evidence="12" key="2">
    <citation type="submission" date="2023-07" db="EMBL/GenBank/DDBJ databases">
        <authorList>
            <person name="Shen H."/>
        </authorList>
    </citation>
    <scope>NUCLEOTIDE SEQUENCE</scope>
    <source>
        <strain evidence="12">TNR-22</strain>
    </source>
</reference>
<dbReference type="RefSeq" id="WP_304377133.1">
    <property type="nucleotide sequence ID" value="NZ_JAUOZU010000009.1"/>
</dbReference>
<dbReference type="Gene3D" id="3.40.50.2300">
    <property type="match status" value="1"/>
</dbReference>
<dbReference type="PRINTS" id="PR00344">
    <property type="entry name" value="BCTRLSENSOR"/>
</dbReference>
<dbReference type="Pfam" id="PF07568">
    <property type="entry name" value="HisKA_2"/>
    <property type="match status" value="1"/>
</dbReference>